<protein>
    <recommendedName>
        <fullName evidence="4">Sliding-clamp-loader large subunit</fullName>
        <ecNumber evidence="4">3.6.4.-</ecNumber>
    </recommendedName>
    <alternativeName>
        <fullName evidence="4">Clamp loader gp44 subunit</fullName>
    </alternativeName>
</protein>
<comment type="caution">
    <text evidence="4">Lacks conserved residue(s) required for the propagation of feature annotation.</text>
</comment>
<dbReference type="InterPro" id="IPR027417">
    <property type="entry name" value="P-loop_NTPase"/>
</dbReference>
<dbReference type="SUPFAM" id="SSF52540">
    <property type="entry name" value="P-loop containing nucleoside triphosphate hydrolases"/>
    <property type="match status" value="1"/>
</dbReference>
<dbReference type="InterPro" id="IPR003959">
    <property type="entry name" value="ATPase_AAA_core"/>
</dbReference>
<dbReference type="Gene3D" id="1.10.8.60">
    <property type="match status" value="1"/>
</dbReference>
<dbReference type="GO" id="GO:0003677">
    <property type="term" value="F:DNA binding"/>
    <property type="evidence" value="ECO:0007669"/>
    <property type="project" value="UniProtKB-UniRule"/>
</dbReference>
<dbReference type="Gene3D" id="1.20.272.10">
    <property type="match status" value="1"/>
</dbReference>
<feature type="binding site" evidence="4">
    <location>
        <position position="26"/>
    </location>
    <ligand>
        <name>ATP</name>
        <dbReference type="ChEBI" id="CHEBI:30616"/>
    </ligand>
</feature>
<dbReference type="InterPro" id="IPR003593">
    <property type="entry name" value="AAA+_ATPase"/>
</dbReference>
<dbReference type="EMBL" id="KY914485">
    <property type="protein sequence ID" value="ARK07993.1"/>
    <property type="molecule type" value="Genomic_DNA"/>
</dbReference>
<proteinExistence type="inferred from homology"/>
<dbReference type="SMART" id="SM00382">
    <property type="entry name" value="AAA"/>
    <property type="match status" value="1"/>
</dbReference>
<reference evidence="6 7" key="1">
    <citation type="submission" date="2017-04" db="EMBL/GenBank/DDBJ databases">
        <title>Complete genome sequence and characterization of temperature-dependent bacteriophage phiA8-29 infecting Aeromonas.</title>
        <authorList>
            <person name="He Y."/>
            <person name="Yang H."/>
        </authorList>
    </citation>
    <scope>NUCLEOTIDE SEQUENCE [LARGE SCALE GENOMIC DNA]</scope>
</reference>
<keyword evidence="2 4" id="KW-0547">Nucleotide-binding</keyword>
<evidence type="ECO:0000313" key="7">
    <source>
        <dbReference type="Proteomes" id="UP000221506"/>
    </source>
</evidence>
<dbReference type="Gene3D" id="3.40.50.300">
    <property type="entry name" value="P-loop containing nucleotide triphosphate hydrolases"/>
    <property type="match status" value="1"/>
</dbReference>
<dbReference type="InterPro" id="IPR046388">
    <property type="entry name" value="T4_Clamp_Loader_L"/>
</dbReference>
<keyword evidence="3 4" id="KW-0067">ATP-binding</keyword>
<keyword evidence="7" id="KW-1185">Reference proteome</keyword>
<dbReference type="GO" id="GO:0016887">
    <property type="term" value="F:ATP hydrolysis activity"/>
    <property type="evidence" value="ECO:0007669"/>
    <property type="project" value="UniProtKB-UniRule"/>
</dbReference>
<dbReference type="Pfam" id="PF21328">
    <property type="entry name" value="Gp44_lid"/>
    <property type="match status" value="1"/>
</dbReference>
<dbReference type="GO" id="GO:0006261">
    <property type="term" value="P:DNA-templated DNA replication"/>
    <property type="evidence" value="ECO:0007669"/>
    <property type="project" value="TreeGrafter"/>
</dbReference>
<evidence type="ECO:0000256" key="2">
    <source>
        <dbReference type="ARBA" id="ARBA00022741"/>
    </source>
</evidence>
<evidence type="ECO:0000259" key="5">
    <source>
        <dbReference type="SMART" id="SM00382"/>
    </source>
</evidence>
<keyword evidence="1" id="KW-0235">DNA replication</keyword>
<comment type="subunit">
    <text evidence="4">The sliding-clamp-loader consists of 4 large subunits and 1 small subunit. Interacts with the sliding clamp; this interaction allows the sliding-clamp-loader to open the sliding clamp. Part of the replicase complex that includes the DNA polymerase, the polymerase clamp, the clamp loader complex, the single-stranded DNA binding protein, the primase, the helicase and the helicase assembly factor.</text>
</comment>
<dbReference type="InterPro" id="IPR048815">
    <property type="entry name" value="Gp44_lid"/>
</dbReference>
<feature type="binding site" evidence="4">
    <location>
        <begin position="55"/>
        <end position="60"/>
    </location>
    <ligand>
        <name>ATP</name>
        <dbReference type="ChEBI" id="CHEBI:30616"/>
    </ligand>
</feature>
<dbReference type="InterPro" id="IPR050238">
    <property type="entry name" value="DNA_Rep/Repair_Clamp_Loader"/>
</dbReference>
<dbReference type="PANTHER" id="PTHR11669:SF20">
    <property type="entry name" value="REPLICATION FACTOR C SUBUNIT 4"/>
    <property type="match status" value="1"/>
</dbReference>
<comment type="function">
    <text evidence="4">Forms the sliding-clamp-loader together with the small subunit. Functions as an ATPase enzyme. The clamp loader holds the clamp in an open conformation and places it onto the DNA. 4 ATP molecules must bind to the sliding-clamp-loader before the latter can open the sliding clamp. ATP hydrolysis triggers the detachment of the sliding clamp from the sliding-clamp-loader, freeing the sliding clamp to track along DNA.</text>
</comment>
<dbReference type="Proteomes" id="UP000221506">
    <property type="component" value="Segment"/>
</dbReference>
<dbReference type="CDD" id="cd00009">
    <property type="entry name" value="AAA"/>
    <property type="match status" value="1"/>
</dbReference>
<dbReference type="Pfam" id="PF00004">
    <property type="entry name" value="AAA"/>
    <property type="match status" value="1"/>
</dbReference>
<keyword evidence="4" id="KW-0238">DNA-binding</keyword>
<evidence type="ECO:0000256" key="3">
    <source>
        <dbReference type="ARBA" id="ARBA00022840"/>
    </source>
</evidence>
<comment type="similarity">
    <text evidence="4">Belongs to the Tevenvirinae sliding-clamp-loader large subunit family.</text>
</comment>
<dbReference type="GO" id="GO:0006281">
    <property type="term" value="P:DNA repair"/>
    <property type="evidence" value="ECO:0007669"/>
    <property type="project" value="TreeGrafter"/>
</dbReference>
<dbReference type="PANTHER" id="PTHR11669">
    <property type="entry name" value="REPLICATION FACTOR C / DNA POLYMERASE III GAMMA-TAU SUBUNIT"/>
    <property type="match status" value="1"/>
</dbReference>
<organism evidence="6 7">
    <name type="scientific">Aeromonas phage phiA8-29</name>
    <dbReference type="NCBI Taxonomy" id="1978922"/>
    <lineage>
        <taxon>Viruses</taxon>
        <taxon>Duplodnaviria</taxon>
        <taxon>Heunggongvirae</taxon>
        <taxon>Uroviricota</taxon>
        <taxon>Caudoviricetes</taxon>
        <taxon>Pantevenvirales</taxon>
        <taxon>Ackermannviridae</taxon>
        <taxon>Tedavirus</taxon>
        <taxon>Tedavirus A829</taxon>
    </lineage>
</organism>
<evidence type="ECO:0000256" key="4">
    <source>
        <dbReference type="HAMAP-Rule" id="MF_04162"/>
    </source>
</evidence>
<dbReference type="HAMAP" id="MF_04162">
    <property type="entry name" value="T4_Clamp_Loader_L"/>
    <property type="match status" value="1"/>
</dbReference>
<feature type="domain" description="AAA+ ATPase" evidence="5">
    <location>
        <begin position="43"/>
        <end position="168"/>
    </location>
</feature>
<sequence length="335" mass="37809">MTTISSNPKEFVWEQKWRPQTLSEVIIPNSVREKIDSYLVEGRCPSFLFFSPSPGTGKTTTAKAIANDIGCPMPLFINASLDNNIETIRAKVVQYATTTTVFANQKIKIVILDECERLSQAAQESLKGIMEQVSKNCSFILTTNSKARIVTPLVSRCRNIDFIWSKEEGDKLKVQMCHRITEILKAEGVAFDSKAVMAVVQRFYPDNRRMLGALQDYAQQHGKVDINIVNSFGGTEIEQLVHILKEKDFNKMTQFVMDNLDALGADFYGKFLRYVYPDARLSTAGVTPKINKEGVPELVDLLGEEQKYHATAPDPFVHLCRVFTLIMVNPNIRFL</sequence>
<feature type="binding site" evidence="4">
    <location>
        <position position="208"/>
    </location>
    <ligand>
        <name>ATP</name>
        <dbReference type="ChEBI" id="CHEBI:30616"/>
    </ligand>
</feature>
<dbReference type="EC" id="3.6.4.-" evidence="4"/>
<name>A0A1W6DYH1_9CAUD</name>
<accession>A0A1W6DYH1</accession>
<dbReference type="GO" id="GO:0039693">
    <property type="term" value="P:viral DNA genome replication"/>
    <property type="evidence" value="ECO:0007669"/>
    <property type="project" value="UniProtKB-UniRule"/>
</dbReference>
<gene>
    <name evidence="6" type="ORF">phiA829_173</name>
</gene>
<keyword evidence="4" id="KW-1194">Viral DNA replication</keyword>
<dbReference type="GO" id="GO:0003689">
    <property type="term" value="F:DNA clamp loader activity"/>
    <property type="evidence" value="ECO:0007669"/>
    <property type="project" value="UniProtKB-UniRule"/>
</dbReference>
<dbReference type="GO" id="GO:0005524">
    <property type="term" value="F:ATP binding"/>
    <property type="evidence" value="ECO:0007669"/>
    <property type="project" value="UniProtKB-UniRule"/>
</dbReference>
<evidence type="ECO:0000313" key="6">
    <source>
        <dbReference type="EMBL" id="ARK07993.1"/>
    </source>
</evidence>
<evidence type="ECO:0000256" key="1">
    <source>
        <dbReference type="ARBA" id="ARBA00022705"/>
    </source>
</evidence>
<keyword evidence="4" id="KW-0378">Hydrolase</keyword>